<accession>A0A5A7REA3</accession>
<feature type="transmembrane region" description="Helical" evidence="1">
    <location>
        <begin position="90"/>
        <end position="109"/>
    </location>
</feature>
<evidence type="ECO:0000256" key="1">
    <source>
        <dbReference type="SAM" id="Phobius"/>
    </source>
</evidence>
<keyword evidence="1" id="KW-0812">Transmembrane</keyword>
<evidence type="ECO:0000313" key="3">
    <source>
        <dbReference type="Proteomes" id="UP000325081"/>
    </source>
</evidence>
<keyword evidence="3" id="KW-1185">Reference proteome</keyword>
<sequence length="152" mass="17626">MEVAADIAQAIVFYSQVLRSLVRCWSDIKFYPITAQGESFKINFDLRNMKKHVLEINFFSTYFIVGVNIDSFCGARLHIIGLRFPTHLQIIYLVFSLTLCLELLFLIPFASSCSELFSAISSLLQRPLRVCRFLMWMFVRAADFSGWQISKY</sequence>
<comment type="caution">
    <text evidence="2">The sequence shown here is derived from an EMBL/GenBank/DDBJ whole genome shotgun (WGS) entry which is preliminary data.</text>
</comment>
<dbReference type="AlphaFoldDB" id="A0A5A7REA3"/>
<feature type="transmembrane region" description="Helical" evidence="1">
    <location>
        <begin position="56"/>
        <end position="78"/>
    </location>
</feature>
<keyword evidence="1" id="KW-1133">Transmembrane helix</keyword>
<protein>
    <submittedName>
        <fullName evidence="2">Dual oxidase maturation factor 1</fullName>
    </submittedName>
</protein>
<organism evidence="2 3">
    <name type="scientific">Striga asiatica</name>
    <name type="common">Asiatic witchweed</name>
    <name type="synonym">Buchnera asiatica</name>
    <dbReference type="NCBI Taxonomy" id="4170"/>
    <lineage>
        <taxon>Eukaryota</taxon>
        <taxon>Viridiplantae</taxon>
        <taxon>Streptophyta</taxon>
        <taxon>Embryophyta</taxon>
        <taxon>Tracheophyta</taxon>
        <taxon>Spermatophyta</taxon>
        <taxon>Magnoliopsida</taxon>
        <taxon>eudicotyledons</taxon>
        <taxon>Gunneridae</taxon>
        <taxon>Pentapetalae</taxon>
        <taxon>asterids</taxon>
        <taxon>lamiids</taxon>
        <taxon>Lamiales</taxon>
        <taxon>Orobanchaceae</taxon>
        <taxon>Buchnereae</taxon>
        <taxon>Striga</taxon>
    </lineage>
</organism>
<keyword evidence="1" id="KW-0472">Membrane</keyword>
<name>A0A5A7REA3_STRAF</name>
<dbReference type="Proteomes" id="UP000325081">
    <property type="component" value="Unassembled WGS sequence"/>
</dbReference>
<dbReference type="EMBL" id="BKCP01011625">
    <property type="protein sequence ID" value="GER54844.1"/>
    <property type="molecule type" value="Genomic_DNA"/>
</dbReference>
<evidence type="ECO:0000313" key="2">
    <source>
        <dbReference type="EMBL" id="GER54844.1"/>
    </source>
</evidence>
<reference evidence="3" key="1">
    <citation type="journal article" date="2019" name="Curr. Biol.">
        <title>Genome Sequence of Striga asiatica Provides Insight into the Evolution of Plant Parasitism.</title>
        <authorList>
            <person name="Yoshida S."/>
            <person name="Kim S."/>
            <person name="Wafula E.K."/>
            <person name="Tanskanen J."/>
            <person name="Kim Y.M."/>
            <person name="Honaas L."/>
            <person name="Yang Z."/>
            <person name="Spallek T."/>
            <person name="Conn C.E."/>
            <person name="Ichihashi Y."/>
            <person name="Cheong K."/>
            <person name="Cui S."/>
            <person name="Der J.P."/>
            <person name="Gundlach H."/>
            <person name="Jiao Y."/>
            <person name="Hori C."/>
            <person name="Ishida J.K."/>
            <person name="Kasahara H."/>
            <person name="Kiba T."/>
            <person name="Kim M.S."/>
            <person name="Koo N."/>
            <person name="Laohavisit A."/>
            <person name="Lee Y.H."/>
            <person name="Lumba S."/>
            <person name="McCourt P."/>
            <person name="Mortimer J.C."/>
            <person name="Mutuku J.M."/>
            <person name="Nomura T."/>
            <person name="Sasaki-Sekimoto Y."/>
            <person name="Seto Y."/>
            <person name="Wang Y."/>
            <person name="Wakatake T."/>
            <person name="Sakakibara H."/>
            <person name="Demura T."/>
            <person name="Yamaguchi S."/>
            <person name="Yoneyama K."/>
            <person name="Manabe R.I."/>
            <person name="Nelson D.C."/>
            <person name="Schulman A.H."/>
            <person name="Timko M.P."/>
            <person name="dePamphilis C.W."/>
            <person name="Choi D."/>
            <person name="Shirasu K."/>
        </authorList>
    </citation>
    <scope>NUCLEOTIDE SEQUENCE [LARGE SCALE GENOMIC DNA]</scope>
    <source>
        <strain evidence="3">cv. UVA1</strain>
    </source>
</reference>
<proteinExistence type="predicted"/>
<gene>
    <name evidence="2" type="ORF">STAS_32482</name>
</gene>